<dbReference type="PROSITE" id="PS50071">
    <property type="entry name" value="HOMEOBOX_2"/>
    <property type="match status" value="1"/>
</dbReference>
<dbReference type="GO" id="GO:0000981">
    <property type="term" value="F:DNA-binding transcription factor activity, RNA polymerase II-specific"/>
    <property type="evidence" value="ECO:0007669"/>
    <property type="project" value="UniProtKB-UniRule"/>
</dbReference>
<evidence type="ECO:0000256" key="1">
    <source>
        <dbReference type="ARBA" id="ARBA00004123"/>
    </source>
</evidence>
<dbReference type="EMBL" id="PNBA02000009">
    <property type="protein sequence ID" value="KAG6412430.1"/>
    <property type="molecule type" value="Genomic_DNA"/>
</dbReference>
<evidence type="ECO:0000256" key="5">
    <source>
        <dbReference type="ARBA" id="ARBA00023163"/>
    </source>
</evidence>
<dbReference type="InterPro" id="IPR001356">
    <property type="entry name" value="HD"/>
</dbReference>
<dbReference type="Gene3D" id="1.10.10.60">
    <property type="entry name" value="Homeodomain-like"/>
    <property type="match status" value="1"/>
</dbReference>
<evidence type="ECO:0000256" key="8">
    <source>
        <dbReference type="PROSITE-ProRule" id="PRU00108"/>
    </source>
</evidence>
<dbReference type="CDD" id="cd00086">
    <property type="entry name" value="homeodomain"/>
    <property type="match status" value="1"/>
</dbReference>
<evidence type="ECO:0000313" key="15">
    <source>
        <dbReference type="Proteomes" id="UP000298416"/>
    </source>
</evidence>
<dbReference type="GO" id="GO:0005634">
    <property type="term" value="C:nucleus"/>
    <property type="evidence" value="ECO:0007669"/>
    <property type="project" value="UniProtKB-SubCell"/>
</dbReference>
<keyword evidence="3 8" id="KW-0238">DNA-binding</keyword>
<reference evidence="14" key="1">
    <citation type="submission" date="2018-01" db="EMBL/GenBank/DDBJ databases">
        <authorList>
            <person name="Mao J.F."/>
        </authorList>
    </citation>
    <scope>NUCLEOTIDE SEQUENCE</scope>
    <source>
        <strain evidence="14">Huo1</strain>
        <tissue evidence="14">Leaf</tissue>
    </source>
</reference>
<name>A0A8X8XHX6_SALSN</name>
<feature type="domain" description="Homeobox" evidence="13">
    <location>
        <begin position="38"/>
        <end position="98"/>
    </location>
</feature>
<keyword evidence="2 10" id="KW-0805">Transcription regulation</keyword>
<evidence type="ECO:0000259" key="13">
    <source>
        <dbReference type="PROSITE" id="PS50071"/>
    </source>
</evidence>
<protein>
    <recommendedName>
        <fullName evidence="10">Homeobox-leucine zipper protein</fullName>
    </recommendedName>
    <alternativeName>
        <fullName evidence="10">HD-ZIP protein</fullName>
    </alternativeName>
    <alternativeName>
        <fullName evidence="10">Homeodomain transcription factor</fullName>
    </alternativeName>
</protein>
<dbReference type="OrthoDB" id="6159439at2759"/>
<evidence type="ECO:0000256" key="9">
    <source>
        <dbReference type="RuleBase" id="RU000682"/>
    </source>
</evidence>
<proteinExistence type="inferred from homology"/>
<evidence type="ECO:0000256" key="3">
    <source>
        <dbReference type="ARBA" id="ARBA00023125"/>
    </source>
</evidence>
<comment type="caution">
    <text evidence="14">The sequence shown here is derived from an EMBL/GenBank/DDBJ whole genome shotgun (WGS) entry which is preliminary data.</text>
</comment>
<keyword evidence="15" id="KW-1185">Reference proteome</keyword>
<feature type="coiled-coil region" evidence="11">
    <location>
        <begin position="90"/>
        <end position="145"/>
    </location>
</feature>
<dbReference type="FunFam" id="1.10.10.60:FF:000241">
    <property type="entry name" value="homeobox-leucine zipper protein ATHB-40"/>
    <property type="match status" value="1"/>
</dbReference>
<keyword evidence="6 8" id="KW-0539">Nucleus</keyword>
<comment type="similarity">
    <text evidence="7 10">Belongs to the HD-ZIP homeobox family. Class I subfamily.</text>
</comment>
<dbReference type="SUPFAM" id="SSF46689">
    <property type="entry name" value="Homeodomain-like"/>
    <property type="match status" value="1"/>
</dbReference>
<keyword evidence="4 8" id="KW-0371">Homeobox</keyword>
<dbReference type="PANTHER" id="PTHR24326:SF527">
    <property type="entry name" value="HOMEOBOX-LEUCINE ZIPPER PROTEIN ATHB-40"/>
    <property type="match status" value="1"/>
</dbReference>
<evidence type="ECO:0000256" key="11">
    <source>
        <dbReference type="SAM" id="Coils"/>
    </source>
</evidence>
<dbReference type="Proteomes" id="UP000298416">
    <property type="component" value="Unassembled WGS sequence"/>
</dbReference>
<dbReference type="GO" id="GO:0009733">
    <property type="term" value="P:response to auxin"/>
    <property type="evidence" value="ECO:0007669"/>
    <property type="project" value="UniProtKB-ARBA"/>
</dbReference>
<dbReference type="GO" id="GO:0045893">
    <property type="term" value="P:positive regulation of DNA-templated transcription"/>
    <property type="evidence" value="ECO:0007669"/>
    <property type="project" value="TreeGrafter"/>
</dbReference>
<evidence type="ECO:0000256" key="12">
    <source>
        <dbReference type="SAM" id="MobiDB-lite"/>
    </source>
</evidence>
<evidence type="ECO:0000313" key="14">
    <source>
        <dbReference type="EMBL" id="KAG6412430.1"/>
    </source>
</evidence>
<sequence>MSHEFSDMFDYECSVGMITQCVPEQGEAERPRKGKGGEGAMMRKRKLSEEQQSMLERSFGNEHKLETERKDRLAAELGLDPRQVAVWFQNRRARWKIKKLEEEFFKLKSDYQSTVVEKCHLQTEVLKMKEQLSGAEKEIQRLSERVRANSPTSSLSEFGIENVFWVPDTVTNYAHAFQWDDRVYYIA</sequence>
<dbReference type="PRINTS" id="PR00031">
    <property type="entry name" value="HTHREPRESSR"/>
</dbReference>
<dbReference type="InterPro" id="IPR017970">
    <property type="entry name" value="Homeobox_CS"/>
</dbReference>
<dbReference type="GO" id="GO:0043565">
    <property type="term" value="F:sequence-specific DNA binding"/>
    <property type="evidence" value="ECO:0007669"/>
    <property type="project" value="TreeGrafter"/>
</dbReference>
<evidence type="ECO:0000256" key="6">
    <source>
        <dbReference type="ARBA" id="ARBA00023242"/>
    </source>
</evidence>
<comment type="subcellular location">
    <subcellularLocation>
        <location evidence="1 8 9">Nucleus</location>
    </subcellularLocation>
</comment>
<evidence type="ECO:0000256" key="2">
    <source>
        <dbReference type="ARBA" id="ARBA00023015"/>
    </source>
</evidence>
<dbReference type="AlphaFoldDB" id="A0A8X8XHX6"/>
<feature type="DNA-binding region" description="Homeobox" evidence="8">
    <location>
        <begin position="40"/>
        <end position="99"/>
    </location>
</feature>
<evidence type="ECO:0000256" key="7">
    <source>
        <dbReference type="ARBA" id="ARBA00025748"/>
    </source>
</evidence>
<dbReference type="PANTHER" id="PTHR24326">
    <property type="entry name" value="HOMEOBOX-LEUCINE ZIPPER PROTEIN"/>
    <property type="match status" value="1"/>
</dbReference>
<comment type="function">
    <text evidence="10">Transcription factor.</text>
</comment>
<evidence type="ECO:0000256" key="4">
    <source>
        <dbReference type="ARBA" id="ARBA00023155"/>
    </source>
</evidence>
<dbReference type="Pfam" id="PF00046">
    <property type="entry name" value="Homeodomain"/>
    <property type="match status" value="1"/>
</dbReference>
<keyword evidence="5 10" id="KW-0804">Transcription</keyword>
<dbReference type="InterPro" id="IPR009057">
    <property type="entry name" value="Homeodomain-like_sf"/>
</dbReference>
<feature type="region of interest" description="Disordered" evidence="12">
    <location>
        <begin position="24"/>
        <end position="66"/>
    </location>
</feature>
<gene>
    <name evidence="14" type="ORF">SASPL_125108</name>
</gene>
<dbReference type="InterPro" id="IPR000047">
    <property type="entry name" value="HTH_motif"/>
</dbReference>
<organism evidence="14">
    <name type="scientific">Salvia splendens</name>
    <name type="common">Scarlet sage</name>
    <dbReference type="NCBI Taxonomy" id="180675"/>
    <lineage>
        <taxon>Eukaryota</taxon>
        <taxon>Viridiplantae</taxon>
        <taxon>Streptophyta</taxon>
        <taxon>Embryophyta</taxon>
        <taxon>Tracheophyta</taxon>
        <taxon>Spermatophyta</taxon>
        <taxon>Magnoliopsida</taxon>
        <taxon>eudicotyledons</taxon>
        <taxon>Gunneridae</taxon>
        <taxon>Pentapetalae</taxon>
        <taxon>asterids</taxon>
        <taxon>lamiids</taxon>
        <taxon>Lamiales</taxon>
        <taxon>Lamiaceae</taxon>
        <taxon>Nepetoideae</taxon>
        <taxon>Mentheae</taxon>
        <taxon>Salviinae</taxon>
        <taxon>Salvia</taxon>
        <taxon>Salvia subgen. Calosphace</taxon>
        <taxon>core Calosphace</taxon>
    </lineage>
</organism>
<reference evidence="14" key="2">
    <citation type="submission" date="2020-08" db="EMBL/GenBank/DDBJ databases">
        <title>Plant Genome Project.</title>
        <authorList>
            <person name="Zhang R.-G."/>
        </authorList>
    </citation>
    <scope>NUCLEOTIDE SEQUENCE</scope>
    <source>
        <strain evidence="14">Huo1</strain>
        <tissue evidence="14">Leaf</tissue>
    </source>
</reference>
<dbReference type="PROSITE" id="PS00027">
    <property type="entry name" value="HOMEOBOX_1"/>
    <property type="match status" value="1"/>
</dbReference>
<evidence type="ECO:0000256" key="10">
    <source>
        <dbReference type="RuleBase" id="RU369038"/>
    </source>
</evidence>
<accession>A0A8X8XHX6</accession>
<dbReference type="SMART" id="SM00389">
    <property type="entry name" value="HOX"/>
    <property type="match status" value="1"/>
</dbReference>
<dbReference type="InterPro" id="IPR045224">
    <property type="entry name" value="HDZip_class_I_plant"/>
</dbReference>
<keyword evidence="11" id="KW-0175">Coiled coil</keyword>